<organism evidence="2">
    <name type="scientific">uncultured bacterium A1Q1_fos_25</name>
    <dbReference type="NCBI Taxonomy" id="1256569"/>
    <lineage>
        <taxon>Bacteria</taxon>
        <taxon>environmental samples</taxon>
    </lineage>
</organism>
<sequence>MVEIPLRSDLPHFTVVAELDGTIYRLEFRWNTREAAYYMHMYDADEVLIQGSLKCVVGWPIGSLECTDPRRPLGTLVLIDTANSERDPTWTDGRDVYNLDTVTRVPGYGELGDRVRLHYWTLEDLQIAAAGG</sequence>
<dbReference type="AlphaFoldDB" id="L7VXY4"/>
<accession>L7VXY4</accession>
<reference evidence="2" key="1">
    <citation type="submission" date="2012-09" db="EMBL/GenBank/DDBJ databases">
        <title>Metagenomic Characterization of a Microbial Community in Wastewater Detects High Levels of Antibiotic Resistance.</title>
        <authorList>
            <person name="Abrams M."/>
            <person name="Caldwell A."/>
            <person name="Vandaei E."/>
            <person name="Lee W."/>
            <person name="Perrott J."/>
            <person name="Khan S.Y."/>
            <person name="Ta J."/>
            <person name="Romero D."/>
            <person name="Nguyen V."/>
            <person name="Pourmand N."/>
            <person name="Ouverney C.C."/>
        </authorList>
    </citation>
    <scope>NUCLEOTIDE SEQUENCE</scope>
</reference>
<dbReference type="EMBL" id="JX649887">
    <property type="protein sequence ID" value="AGC71923.1"/>
    <property type="molecule type" value="Genomic_DNA"/>
</dbReference>
<evidence type="ECO:0000313" key="2">
    <source>
        <dbReference type="EMBL" id="AGC71923.1"/>
    </source>
</evidence>
<proteinExistence type="predicted"/>
<protein>
    <recommendedName>
        <fullName evidence="1">Cyanophage baseplate Pam3 plug gp18 domain-containing protein</fullName>
    </recommendedName>
</protein>
<dbReference type="InterPro" id="IPR054252">
    <property type="entry name" value="Pam3_gp18"/>
</dbReference>
<dbReference type="Pfam" id="PF22479">
    <property type="entry name" value="Pam3_gp18"/>
    <property type="match status" value="1"/>
</dbReference>
<name>L7VXY4_9BACT</name>
<feature type="domain" description="Cyanophage baseplate Pam3 plug gp18" evidence="1">
    <location>
        <begin position="1"/>
        <end position="98"/>
    </location>
</feature>
<evidence type="ECO:0000259" key="1">
    <source>
        <dbReference type="Pfam" id="PF22479"/>
    </source>
</evidence>